<evidence type="ECO:0000313" key="2">
    <source>
        <dbReference type="Proteomes" id="UP000240317"/>
    </source>
</evidence>
<gene>
    <name evidence="1" type="ORF">C8263_02240</name>
</gene>
<dbReference type="EMBL" id="PYSV01000001">
    <property type="protein sequence ID" value="PTA69846.1"/>
    <property type="molecule type" value="Genomic_DNA"/>
</dbReference>
<proteinExistence type="predicted"/>
<accession>A0A2T3WD73</accession>
<protein>
    <submittedName>
        <fullName evidence="1">Uncharacterized protein</fullName>
    </submittedName>
</protein>
<organism evidence="1 2">
    <name type="scientific">Deinococcus arcticus</name>
    <dbReference type="NCBI Taxonomy" id="2136176"/>
    <lineage>
        <taxon>Bacteria</taxon>
        <taxon>Thermotogati</taxon>
        <taxon>Deinococcota</taxon>
        <taxon>Deinococci</taxon>
        <taxon>Deinococcales</taxon>
        <taxon>Deinococcaceae</taxon>
        <taxon>Deinococcus</taxon>
    </lineage>
</organism>
<sequence>MPEPVPAAIPPLNHAVAVPQSEAVYAGLSTDHYPWTEVTADLTLRQTQGFTGVFDAWQKGRWVRFVWTRGTLMGGFTHGGQPVPWALAMQGVPRARVSLAALPVNVTEVLWATRAAPGQAARTPWPALKGELERDCFHGLLVSGLNCSFWSYGRYLGGALPEAGAPSLLYATDAEGNRAQFVQFWQDLLQALHRVTPLDGAWQQITVRLAGEHPCLDPFAQDISFRNGQLTIEEEVPVREFRPALNAALRAVLTRLGVRLADVPLGTLRERPEWAASGLEVS</sequence>
<dbReference type="OrthoDB" id="58726at2"/>
<dbReference type="Proteomes" id="UP000240317">
    <property type="component" value="Unassembled WGS sequence"/>
</dbReference>
<name>A0A2T3WD73_9DEIO</name>
<keyword evidence="2" id="KW-1185">Reference proteome</keyword>
<reference evidence="1 2" key="1">
    <citation type="submission" date="2018-03" db="EMBL/GenBank/DDBJ databases">
        <title>Draft genome of Deinococcus sp. OD32.</title>
        <authorList>
            <person name="Wang X.-P."/>
            <person name="Du Z.-J."/>
        </authorList>
    </citation>
    <scope>NUCLEOTIDE SEQUENCE [LARGE SCALE GENOMIC DNA]</scope>
    <source>
        <strain evidence="1 2">OD32</strain>
    </source>
</reference>
<comment type="caution">
    <text evidence="1">The sequence shown here is derived from an EMBL/GenBank/DDBJ whole genome shotgun (WGS) entry which is preliminary data.</text>
</comment>
<dbReference type="AlphaFoldDB" id="A0A2T3WD73"/>
<evidence type="ECO:0000313" key="1">
    <source>
        <dbReference type="EMBL" id="PTA69846.1"/>
    </source>
</evidence>